<evidence type="ECO:0000313" key="3">
    <source>
        <dbReference type="EMBL" id="AGA34953.1"/>
    </source>
</evidence>
<feature type="domain" description="YchJ-like middle NTF2-like" evidence="2">
    <location>
        <begin position="39"/>
        <end position="133"/>
    </location>
</feature>
<dbReference type="Gene3D" id="3.10.450.50">
    <property type="match status" value="1"/>
</dbReference>
<keyword evidence="4" id="KW-1185">Reference proteome</keyword>
<dbReference type="KEGG" id="tni:TVNIR_3317"/>
<sequence>MSKREKHGGGAGEACPCGSGTAREACCGRYLDGEAAAPTAEALMRSRYSAFVEGRREYLLRTWAEETRPDVLELDPGQRWLGLSIRATSAGGVADDVGEVEFVARSRVGGRGLRLHERSRFRRVDGQWFYVDGSFPGKRLA</sequence>
<dbReference type="STRING" id="1255043.TVNIR_3317"/>
<dbReference type="OrthoDB" id="21421at2"/>
<dbReference type="PANTHER" id="PTHR33747:SF1">
    <property type="entry name" value="ADENYLATE CYCLASE-ASSOCIATED CAP C-TERMINAL DOMAIN-CONTAINING PROTEIN"/>
    <property type="match status" value="1"/>
</dbReference>
<dbReference type="HAMAP" id="MF_00612">
    <property type="entry name" value="UPF0225"/>
    <property type="match status" value="1"/>
</dbReference>
<dbReference type="EMBL" id="CP003989">
    <property type="protein sequence ID" value="AGA34953.1"/>
    <property type="molecule type" value="Genomic_DNA"/>
</dbReference>
<protein>
    <recommendedName>
        <fullName evidence="1">UPF0225 protein TVNIR_3317</fullName>
    </recommendedName>
</protein>
<evidence type="ECO:0000259" key="2">
    <source>
        <dbReference type="Pfam" id="PF17775"/>
    </source>
</evidence>
<comment type="similarity">
    <text evidence="1">Belongs to the UPF0225 family.</text>
</comment>
<dbReference type="PATRIC" id="fig|1255043.3.peg.3347"/>
<dbReference type="eggNOG" id="COG3012">
    <property type="taxonomic scope" value="Bacteria"/>
</dbReference>
<evidence type="ECO:0000256" key="1">
    <source>
        <dbReference type="HAMAP-Rule" id="MF_00612"/>
    </source>
</evidence>
<dbReference type="InterPro" id="IPR032710">
    <property type="entry name" value="NTF2-like_dom_sf"/>
</dbReference>
<evidence type="ECO:0000313" key="4">
    <source>
        <dbReference type="Proteomes" id="UP000010809"/>
    </source>
</evidence>
<accession>L0E0Y5</accession>
<name>L0E0Y5_THIND</name>
<dbReference type="RefSeq" id="WP_015260052.1">
    <property type="nucleotide sequence ID" value="NC_019902.2"/>
</dbReference>
<dbReference type="PANTHER" id="PTHR33747">
    <property type="entry name" value="UPF0225 PROTEIN SCO1677"/>
    <property type="match status" value="1"/>
</dbReference>
<organism evidence="3 4">
    <name type="scientific">Thioalkalivibrio nitratireducens (strain DSM 14787 / UNIQEM 213 / ALEN2)</name>
    <dbReference type="NCBI Taxonomy" id="1255043"/>
    <lineage>
        <taxon>Bacteria</taxon>
        <taxon>Pseudomonadati</taxon>
        <taxon>Pseudomonadota</taxon>
        <taxon>Gammaproteobacteria</taxon>
        <taxon>Chromatiales</taxon>
        <taxon>Ectothiorhodospiraceae</taxon>
        <taxon>Thioalkalivibrio</taxon>
    </lineage>
</organism>
<reference evidence="3" key="1">
    <citation type="submission" date="2015-12" db="EMBL/GenBank/DDBJ databases">
        <authorList>
            <person name="Tikhonova T.V."/>
            <person name="Pavlov A.R."/>
            <person name="Beletsky A.V."/>
            <person name="Mardanov A.V."/>
            <person name="Sorokin D.Y."/>
            <person name="Ravin N.V."/>
            <person name="Popov V.O."/>
        </authorList>
    </citation>
    <scope>NUCLEOTIDE SEQUENCE</scope>
    <source>
        <strain evidence="3">DSM 14787</strain>
    </source>
</reference>
<dbReference type="InterPro" id="IPR048469">
    <property type="entry name" value="YchJ-like_M"/>
</dbReference>
<dbReference type="Pfam" id="PF17775">
    <property type="entry name" value="YchJ_M-like"/>
    <property type="match status" value="1"/>
</dbReference>
<dbReference type="InterPro" id="IPR023006">
    <property type="entry name" value="YchJ-like"/>
</dbReference>
<dbReference type="AlphaFoldDB" id="L0E0Y5"/>
<proteinExistence type="inferred from homology"/>
<dbReference type="SUPFAM" id="SSF54427">
    <property type="entry name" value="NTF2-like"/>
    <property type="match status" value="1"/>
</dbReference>
<dbReference type="Proteomes" id="UP000010809">
    <property type="component" value="Chromosome"/>
</dbReference>
<gene>
    <name evidence="3" type="primary">ychJ [C]</name>
    <name evidence="3" type="ordered locus">TVNIR_3317</name>
</gene>
<dbReference type="HOGENOM" id="CLU_099590_2_0_6"/>